<dbReference type="Proteomes" id="UP001218218">
    <property type="component" value="Unassembled WGS sequence"/>
</dbReference>
<dbReference type="EMBL" id="JARIHO010000137">
    <property type="protein sequence ID" value="KAJ7301364.1"/>
    <property type="molecule type" value="Genomic_DNA"/>
</dbReference>
<sequence length="324" mass="36427">MAAPMQALACASQLTSTRMPALFPFLESNHAVIGDVSNRQWERWRAGRVVWRQLDYGTEAKVGVKAVKNSLQSKCWESCLGDAVYATIPRFSSRHPAQPDGSTMENAIPARCQQDVQTIIAVSYIRIVNGAPTNDGITAVNTAPVTVPYGRLQQQPTQYQDIPGALTLISGYVTLLALCAANMAFPAFFSLSQFLFCENIRYHRSHWSHIRSDRFRRLVDNGTMSIFVQGAHRRTVPILFSFAVVPKDSTINYVLDTLRMRGHIPINSHRSHSLYMPGRLRRLFGYLTMAELNLGSLSHLEIRVRILGGSNTGTYSLFWRYNCR</sequence>
<name>A0AAD6YYN3_9AGAR</name>
<organism evidence="1 2">
    <name type="scientific">Mycena albidolilacea</name>
    <dbReference type="NCBI Taxonomy" id="1033008"/>
    <lineage>
        <taxon>Eukaryota</taxon>
        <taxon>Fungi</taxon>
        <taxon>Dikarya</taxon>
        <taxon>Basidiomycota</taxon>
        <taxon>Agaricomycotina</taxon>
        <taxon>Agaricomycetes</taxon>
        <taxon>Agaricomycetidae</taxon>
        <taxon>Agaricales</taxon>
        <taxon>Marasmiineae</taxon>
        <taxon>Mycenaceae</taxon>
        <taxon>Mycena</taxon>
    </lineage>
</organism>
<comment type="caution">
    <text evidence="1">The sequence shown here is derived from an EMBL/GenBank/DDBJ whole genome shotgun (WGS) entry which is preliminary data.</text>
</comment>
<gene>
    <name evidence="1" type="ORF">DFH08DRAFT_827634</name>
</gene>
<protein>
    <submittedName>
        <fullName evidence="1">Uncharacterized protein</fullName>
    </submittedName>
</protein>
<keyword evidence="2" id="KW-1185">Reference proteome</keyword>
<evidence type="ECO:0000313" key="2">
    <source>
        <dbReference type="Proteomes" id="UP001218218"/>
    </source>
</evidence>
<reference evidence="1" key="1">
    <citation type="submission" date="2023-03" db="EMBL/GenBank/DDBJ databases">
        <title>Massive genome expansion in bonnet fungi (Mycena s.s.) driven by repeated elements and novel gene families across ecological guilds.</title>
        <authorList>
            <consortium name="Lawrence Berkeley National Laboratory"/>
            <person name="Harder C.B."/>
            <person name="Miyauchi S."/>
            <person name="Viragh M."/>
            <person name="Kuo A."/>
            <person name="Thoen E."/>
            <person name="Andreopoulos B."/>
            <person name="Lu D."/>
            <person name="Skrede I."/>
            <person name="Drula E."/>
            <person name="Henrissat B."/>
            <person name="Morin E."/>
            <person name="Kohler A."/>
            <person name="Barry K."/>
            <person name="LaButti K."/>
            <person name="Morin E."/>
            <person name="Salamov A."/>
            <person name="Lipzen A."/>
            <person name="Mereny Z."/>
            <person name="Hegedus B."/>
            <person name="Baldrian P."/>
            <person name="Stursova M."/>
            <person name="Weitz H."/>
            <person name="Taylor A."/>
            <person name="Grigoriev I.V."/>
            <person name="Nagy L.G."/>
            <person name="Martin F."/>
            <person name="Kauserud H."/>
        </authorList>
    </citation>
    <scope>NUCLEOTIDE SEQUENCE</scope>
    <source>
        <strain evidence="1">CBHHK002</strain>
    </source>
</reference>
<evidence type="ECO:0000313" key="1">
    <source>
        <dbReference type="EMBL" id="KAJ7301364.1"/>
    </source>
</evidence>
<proteinExistence type="predicted"/>
<accession>A0AAD6YYN3</accession>
<dbReference type="AlphaFoldDB" id="A0AAD6YYN3"/>